<keyword evidence="3" id="KW-0804">Transcription</keyword>
<dbReference type="PANTHER" id="PTHR30146:SF109">
    <property type="entry name" value="HTH-TYPE TRANSCRIPTIONAL REGULATOR GALS"/>
    <property type="match status" value="1"/>
</dbReference>
<protein>
    <submittedName>
        <fullName evidence="6">LacI family DNA-binding transcriptional regulator</fullName>
    </submittedName>
</protein>
<dbReference type="PROSITE" id="PS50932">
    <property type="entry name" value="HTH_LACI_2"/>
    <property type="match status" value="1"/>
</dbReference>
<proteinExistence type="predicted"/>
<feature type="domain" description="HTH lacI-type" evidence="4">
    <location>
        <begin position="2"/>
        <end position="56"/>
    </location>
</feature>
<evidence type="ECO:0000256" key="3">
    <source>
        <dbReference type="ARBA" id="ARBA00023163"/>
    </source>
</evidence>
<evidence type="ECO:0000259" key="5">
    <source>
        <dbReference type="PROSITE" id="PS50943"/>
    </source>
</evidence>
<reference evidence="7" key="1">
    <citation type="journal article" date="2019" name="Int. J. Syst. Evol. Microbiol.">
        <title>The Global Catalogue of Microorganisms (GCM) 10K type strain sequencing project: providing services to taxonomists for standard genome sequencing and annotation.</title>
        <authorList>
            <consortium name="The Broad Institute Genomics Platform"/>
            <consortium name="The Broad Institute Genome Sequencing Center for Infectious Disease"/>
            <person name="Wu L."/>
            <person name="Ma J."/>
        </authorList>
    </citation>
    <scope>NUCLEOTIDE SEQUENCE [LARGE SCALE GENOMIC DNA]</scope>
    <source>
        <strain evidence="7">KCTC 42143</strain>
    </source>
</reference>
<keyword evidence="2 6" id="KW-0238">DNA-binding</keyword>
<dbReference type="InterPro" id="IPR028082">
    <property type="entry name" value="Peripla_BP_I"/>
</dbReference>
<dbReference type="CDD" id="cd06267">
    <property type="entry name" value="PBP1_LacI_sugar_binding-like"/>
    <property type="match status" value="1"/>
</dbReference>
<dbReference type="PRINTS" id="PR00036">
    <property type="entry name" value="HTHLACI"/>
</dbReference>
<dbReference type="InterPro" id="IPR001387">
    <property type="entry name" value="Cro/C1-type_HTH"/>
</dbReference>
<dbReference type="EMBL" id="JBHUFF010000008">
    <property type="protein sequence ID" value="MFD1798999.1"/>
    <property type="molecule type" value="Genomic_DNA"/>
</dbReference>
<dbReference type="SMART" id="SM00354">
    <property type="entry name" value="HTH_LACI"/>
    <property type="match status" value="1"/>
</dbReference>
<dbReference type="Pfam" id="PF13377">
    <property type="entry name" value="Peripla_BP_3"/>
    <property type="match status" value="1"/>
</dbReference>
<dbReference type="PANTHER" id="PTHR30146">
    <property type="entry name" value="LACI-RELATED TRANSCRIPTIONAL REPRESSOR"/>
    <property type="match status" value="1"/>
</dbReference>
<dbReference type="Pfam" id="PF00356">
    <property type="entry name" value="LacI"/>
    <property type="match status" value="1"/>
</dbReference>
<evidence type="ECO:0000259" key="4">
    <source>
        <dbReference type="PROSITE" id="PS50932"/>
    </source>
</evidence>
<dbReference type="RefSeq" id="WP_058919386.1">
    <property type="nucleotide sequence ID" value="NZ_JBHSQC010000015.1"/>
</dbReference>
<gene>
    <name evidence="6" type="ORF">ACFSBK_03870</name>
</gene>
<keyword evidence="1" id="KW-0805">Transcription regulation</keyword>
<organism evidence="6 7">
    <name type="scientific">Carnobacterium antarcticum</name>
    <dbReference type="NCBI Taxonomy" id="2126436"/>
    <lineage>
        <taxon>Bacteria</taxon>
        <taxon>Bacillati</taxon>
        <taxon>Bacillota</taxon>
        <taxon>Bacilli</taxon>
        <taxon>Lactobacillales</taxon>
        <taxon>Carnobacteriaceae</taxon>
        <taxon>Carnobacterium</taxon>
    </lineage>
</organism>
<keyword evidence="7" id="KW-1185">Reference proteome</keyword>
<dbReference type="PROSITE" id="PS50943">
    <property type="entry name" value="HTH_CROC1"/>
    <property type="match status" value="1"/>
</dbReference>
<dbReference type="PROSITE" id="PS00356">
    <property type="entry name" value="HTH_LACI_1"/>
    <property type="match status" value="1"/>
</dbReference>
<accession>A0ABW4NLD8</accession>
<dbReference type="InterPro" id="IPR010982">
    <property type="entry name" value="Lambda_DNA-bd_dom_sf"/>
</dbReference>
<comment type="caution">
    <text evidence="6">The sequence shown here is derived from an EMBL/GenBank/DDBJ whole genome shotgun (WGS) entry which is preliminary data.</text>
</comment>
<dbReference type="Gene3D" id="1.10.260.40">
    <property type="entry name" value="lambda repressor-like DNA-binding domains"/>
    <property type="match status" value="1"/>
</dbReference>
<evidence type="ECO:0000313" key="7">
    <source>
        <dbReference type="Proteomes" id="UP001597285"/>
    </source>
</evidence>
<dbReference type="InterPro" id="IPR000843">
    <property type="entry name" value="HTH_LacI"/>
</dbReference>
<feature type="domain" description="HTH cro/C1-type" evidence="5">
    <location>
        <begin position="3"/>
        <end position="46"/>
    </location>
</feature>
<dbReference type="InterPro" id="IPR046335">
    <property type="entry name" value="LacI/GalR-like_sensor"/>
</dbReference>
<evidence type="ECO:0000313" key="6">
    <source>
        <dbReference type="EMBL" id="MFD1798999.1"/>
    </source>
</evidence>
<name>A0ABW4NLD8_9LACT</name>
<dbReference type="Gene3D" id="3.40.50.2300">
    <property type="match status" value="2"/>
</dbReference>
<sequence length="337" mass="37661">MTTIRDVAKLANVSTATVSRIINGKGEASPETIKRVNKVIKEVGYRPNSLAKSLSKRDSNLIALIIPTLNNPFFPELVEAIETAASKYGYNLYLCNSEDQRSKVEYFLDSIVDHYACGAIINSLHVNEEDLKRLEERGIPTITIDRTQFSHPYSAVGVNHKDGGYQAVSHLVKNNNCKKIVFLSGPDGEKSSLDRLEGYREALKENKIKDFEKIVYGNFETVSGYEAINELIKNGCIFDAIFSSNDAMAFGAIRACIDAGLKIPEQVKIIGYDNVLLSSYFYPKLTTVSQHKSRIGELTIKELDRLINEPNSKPKKYNLSPDLIVRESSNNRSVKNE</sequence>
<evidence type="ECO:0000256" key="2">
    <source>
        <dbReference type="ARBA" id="ARBA00023125"/>
    </source>
</evidence>
<dbReference type="SUPFAM" id="SSF53822">
    <property type="entry name" value="Periplasmic binding protein-like I"/>
    <property type="match status" value="1"/>
</dbReference>
<dbReference type="Proteomes" id="UP001597285">
    <property type="component" value="Unassembled WGS sequence"/>
</dbReference>
<dbReference type="SUPFAM" id="SSF47413">
    <property type="entry name" value="lambda repressor-like DNA-binding domains"/>
    <property type="match status" value="1"/>
</dbReference>
<evidence type="ECO:0000256" key="1">
    <source>
        <dbReference type="ARBA" id="ARBA00023015"/>
    </source>
</evidence>
<dbReference type="CDD" id="cd01392">
    <property type="entry name" value="HTH_LacI"/>
    <property type="match status" value="1"/>
</dbReference>
<dbReference type="GO" id="GO:0003677">
    <property type="term" value="F:DNA binding"/>
    <property type="evidence" value="ECO:0007669"/>
    <property type="project" value="UniProtKB-KW"/>
</dbReference>